<evidence type="ECO:0000259" key="19">
    <source>
        <dbReference type="Pfam" id="PF13807"/>
    </source>
</evidence>
<keyword evidence="11" id="KW-0067">ATP-binding</keyword>
<dbReference type="Pfam" id="PF13807">
    <property type="entry name" value="GNVR"/>
    <property type="match status" value="1"/>
</dbReference>
<evidence type="ECO:0000256" key="4">
    <source>
        <dbReference type="ARBA" id="ARBA00011903"/>
    </source>
</evidence>
<dbReference type="Gene3D" id="3.40.50.300">
    <property type="entry name" value="P-loop containing nucleotide triphosphate hydrolases"/>
    <property type="match status" value="1"/>
</dbReference>
<dbReference type="InterPro" id="IPR027417">
    <property type="entry name" value="P-loop_NTPase"/>
</dbReference>
<evidence type="ECO:0000256" key="12">
    <source>
        <dbReference type="ARBA" id="ARBA00022989"/>
    </source>
</evidence>
<evidence type="ECO:0000256" key="13">
    <source>
        <dbReference type="ARBA" id="ARBA00023136"/>
    </source>
</evidence>
<dbReference type="CDD" id="cd05387">
    <property type="entry name" value="BY-kinase"/>
    <property type="match status" value="1"/>
</dbReference>
<dbReference type="InterPro" id="IPR025669">
    <property type="entry name" value="AAA_dom"/>
</dbReference>
<evidence type="ECO:0000259" key="18">
    <source>
        <dbReference type="Pfam" id="PF13614"/>
    </source>
</evidence>
<dbReference type="EC" id="2.7.10.2" evidence="4"/>
<evidence type="ECO:0000256" key="15">
    <source>
        <dbReference type="ARBA" id="ARBA00051245"/>
    </source>
</evidence>
<evidence type="ECO:0000256" key="9">
    <source>
        <dbReference type="ARBA" id="ARBA00022741"/>
    </source>
</evidence>
<sequence length="761" mass="86240">METTNMQAEQSGEEGSLADIFFHYLNYWKWFVASLFVCLLISFIYLRYTTREYSVSSRALIKDEQKGRTAMDMNTFSDLGFMPKIGSFDNEIEVLQSKTLMKEVVDSLNLRVAYYTNGKLKKNELYNQTPLWVILKNQIGWGSFILDKKGDTFSIEAQGADFQKTFKIDEEINSPWGTLTFEKNPFGTGEYPIVVVVRHPKYIPYIQVNPLNKMTTVVDVTTKTEVPQKGIDVINTLIGIYNQRSIAEKNYVANHTIDFINDRITTITEELSSSEQKVEEYKQVQGMTDLTAEAQLFLTSQSEYSKKIIELQNQMSVISSVKNYLSNPDNKNNGAPANVGITDPMVISLMNAYNTEIFEKNRATLGLKPTNSIVREYEERIALLRTNLLKGIDIAENGMQTTLNSLKQQSNSYLDKIRNLSVQERESRKLYRDKDIKESLFIYLLQKKEETGLSLVLATPNAIIIDKADYQLAPIQPKGRVIILVALLLGLIIPIAVIYIMDLFDNKLRNKDQLLKEVKAPFLGDVPQLKSAKVFPVLNVRSAIAEKFRIIVSNLEFVVSGEKTKVIMITSSFSGEGKSFFSQNLAMSFATLGHKALLIDLDMRKSVVDKTLMVKSSKGIAMYLSDPAVTISDIIDNSCSFHKNLDIISIKVFPPNPSELFASDRLDQLFESVKNQYDYVIVDTAPIGLVADAFRVNQFVDATIYVARANYTYKSALSEMHVLYEQNKLHNLTMVLNGVQSGTRYGYNYNGEHNGYYTQED</sequence>
<dbReference type="SUPFAM" id="SSF52540">
    <property type="entry name" value="P-loop containing nucleoside triphosphate hydrolases"/>
    <property type="match status" value="1"/>
</dbReference>
<evidence type="ECO:0000256" key="11">
    <source>
        <dbReference type="ARBA" id="ARBA00022840"/>
    </source>
</evidence>
<evidence type="ECO:0000256" key="8">
    <source>
        <dbReference type="ARBA" id="ARBA00022692"/>
    </source>
</evidence>
<comment type="caution">
    <text evidence="20">The sequence shown here is derived from an EMBL/GenBank/DDBJ whole genome shotgun (WGS) entry which is preliminary data.</text>
</comment>
<name>A0A5M8NYX7_9BACT</name>
<evidence type="ECO:0000256" key="14">
    <source>
        <dbReference type="ARBA" id="ARBA00023137"/>
    </source>
</evidence>
<dbReference type="GO" id="GO:0005524">
    <property type="term" value="F:ATP binding"/>
    <property type="evidence" value="ECO:0007669"/>
    <property type="project" value="UniProtKB-KW"/>
</dbReference>
<dbReference type="GO" id="GO:0004715">
    <property type="term" value="F:non-membrane spanning protein tyrosine kinase activity"/>
    <property type="evidence" value="ECO:0007669"/>
    <property type="project" value="UniProtKB-EC"/>
</dbReference>
<keyword evidence="13 16" id="KW-0472">Membrane</keyword>
<evidence type="ECO:0000259" key="17">
    <source>
        <dbReference type="Pfam" id="PF02706"/>
    </source>
</evidence>
<keyword evidence="9" id="KW-0547">Nucleotide-binding</keyword>
<evidence type="ECO:0000256" key="10">
    <source>
        <dbReference type="ARBA" id="ARBA00022777"/>
    </source>
</evidence>
<evidence type="ECO:0000256" key="5">
    <source>
        <dbReference type="ARBA" id="ARBA00022475"/>
    </source>
</evidence>
<feature type="domain" description="Polysaccharide chain length determinant N-terminal" evidence="17">
    <location>
        <begin position="17"/>
        <end position="108"/>
    </location>
</feature>
<feature type="transmembrane region" description="Helical" evidence="16">
    <location>
        <begin position="27"/>
        <end position="48"/>
    </location>
</feature>
<dbReference type="InterPro" id="IPR050445">
    <property type="entry name" value="Bact_polysacc_biosynth/exp"/>
</dbReference>
<keyword evidence="6" id="KW-0997">Cell inner membrane</keyword>
<keyword evidence="14" id="KW-0829">Tyrosine-protein kinase</keyword>
<keyword evidence="10 20" id="KW-0418">Kinase</keyword>
<dbReference type="GO" id="GO:0005886">
    <property type="term" value="C:plasma membrane"/>
    <property type="evidence" value="ECO:0007669"/>
    <property type="project" value="UniProtKB-SubCell"/>
</dbReference>
<feature type="domain" description="AAA" evidence="18">
    <location>
        <begin position="564"/>
        <end position="687"/>
    </location>
</feature>
<evidence type="ECO:0000256" key="3">
    <source>
        <dbReference type="ARBA" id="ARBA00008883"/>
    </source>
</evidence>
<evidence type="ECO:0000256" key="1">
    <source>
        <dbReference type="ARBA" id="ARBA00004429"/>
    </source>
</evidence>
<dbReference type="Pfam" id="PF13614">
    <property type="entry name" value="AAA_31"/>
    <property type="match status" value="1"/>
</dbReference>
<keyword evidence="8 16" id="KW-0812">Transmembrane</keyword>
<evidence type="ECO:0000256" key="2">
    <source>
        <dbReference type="ARBA" id="ARBA00007316"/>
    </source>
</evidence>
<keyword evidence="5" id="KW-1003">Cell membrane</keyword>
<protein>
    <recommendedName>
        <fullName evidence="4">non-specific protein-tyrosine kinase</fullName>
        <ecNumber evidence="4">2.7.10.2</ecNumber>
    </recommendedName>
</protein>
<dbReference type="PANTHER" id="PTHR32309">
    <property type="entry name" value="TYROSINE-PROTEIN KINASE"/>
    <property type="match status" value="1"/>
</dbReference>
<evidence type="ECO:0000256" key="7">
    <source>
        <dbReference type="ARBA" id="ARBA00022679"/>
    </source>
</evidence>
<proteinExistence type="inferred from homology"/>
<dbReference type="InterPro" id="IPR005702">
    <property type="entry name" value="Wzc-like_C"/>
</dbReference>
<dbReference type="Pfam" id="PF02706">
    <property type="entry name" value="Wzz"/>
    <property type="match status" value="1"/>
</dbReference>
<dbReference type="InterPro" id="IPR003856">
    <property type="entry name" value="LPS_length_determ_N"/>
</dbReference>
<feature type="domain" description="Tyrosine-protein kinase G-rich" evidence="19">
    <location>
        <begin position="426"/>
        <end position="499"/>
    </location>
</feature>
<comment type="catalytic activity">
    <reaction evidence="15">
        <text>L-tyrosyl-[protein] + ATP = O-phospho-L-tyrosyl-[protein] + ADP + H(+)</text>
        <dbReference type="Rhea" id="RHEA:10596"/>
        <dbReference type="Rhea" id="RHEA-COMP:10136"/>
        <dbReference type="Rhea" id="RHEA-COMP:20101"/>
        <dbReference type="ChEBI" id="CHEBI:15378"/>
        <dbReference type="ChEBI" id="CHEBI:30616"/>
        <dbReference type="ChEBI" id="CHEBI:46858"/>
        <dbReference type="ChEBI" id="CHEBI:61978"/>
        <dbReference type="ChEBI" id="CHEBI:456216"/>
        <dbReference type="EC" id="2.7.10.2"/>
    </reaction>
</comment>
<comment type="similarity">
    <text evidence="2">Belongs to the CpsD/CapB family.</text>
</comment>
<keyword evidence="7 20" id="KW-0808">Transferase</keyword>
<dbReference type="Proteomes" id="UP000324575">
    <property type="component" value="Unassembled WGS sequence"/>
</dbReference>
<feature type="transmembrane region" description="Helical" evidence="16">
    <location>
        <begin position="481"/>
        <end position="501"/>
    </location>
</feature>
<evidence type="ECO:0000256" key="16">
    <source>
        <dbReference type="SAM" id="Phobius"/>
    </source>
</evidence>
<evidence type="ECO:0000313" key="20">
    <source>
        <dbReference type="EMBL" id="KAA6301355.1"/>
    </source>
</evidence>
<comment type="similarity">
    <text evidence="3">Belongs to the etk/wzc family.</text>
</comment>
<keyword evidence="12 16" id="KW-1133">Transmembrane helix</keyword>
<dbReference type="InterPro" id="IPR032807">
    <property type="entry name" value="GNVR"/>
</dbReference>
<dbReference type="PANTHER" id="PTHR32309:SF13">
    <property type="entry name" value="FERRIC ENTEROBACTIN TRANSPORT PROTEIN FEPE"/>
    <property type="match status" value="1"/>
</dbReference>
<reference evidence="20 21" key="1">
    <citation type="submission" date="2019-03" db="EMBL/GenBank/DDBJ databases">
        <title>Single cell metagenomics reveals metabolic interactions within the superorganism composed of flagellate Streblomastix strix and complex community of Bacteroidetes bacteria on its surface.</title>
        <authorList>
            <person name="Treitli S.C."/>
            <person name="Kolisko M."/>
            <person name="Husnik F."/>
            <person name="Keeling P."/>
            <person name="Hampl V."/>
        </authorList>
    </citation>
    <scope>NUCLEOTIDE SEQUENCE [LARGE SCALE GENOMIC DNA]</scope>
    <source>
        <strain evidence="20">St1</strain>
    </source>
</reference>
<evidence type="ECO:0000313" key="21">
    <source>
        <dbReference type="Proteomes" id="UP000324575"/>
    </source>
</evidence>
<dbReference type="AlphaFoldDB" id="A0A5M8NYX7"/>
<dbReference type="EMBL" id="SNRX01000020">
    <property type="protein sequence ID" value="KAA6301355.1"/>
    <property type="molecule type" value="Genomic_DNA"/>
</dbReference>
<dbReference type="NCBIfam" id="TIGR01007">
    <property type="entry name" value="eps_fam"/>
    <property type="match status" value="1"/>
</dbReference>
<gene>
    <name evidence="20" type="ORF">EZS26_002444</name>
</gene>
<evidence type="ECO:0000256" key="6">
    <source>
        <dbReference type="ARBA" id="ARBA00022519"/>
    </source>
</evidence>
<comment type="subcellular location">
    <subcellularLocation>
        <location evidence="1">Cell inner membrane</location>
        <topology evidence="1">Multi-pass membrane protein</topology>
    </subcellularLocation>
</comment>
<organism evidence="20 21">
    <name type="scientific">Candidatus Ordinivivax streblomastigis</name>
    <dbReference type="NCBI Taxonomy" id="2540710"/>
    <lineage>
        <taxon>Bacteria</taxon>
        <taxon>Pseudomonadati</taxon>
        <taxon>Bacteroidota</taxon>
        <taxon>Bacteroidia</taxon>
        <taxon>Bacteroidales</taxon>
        <taxon>Candidatus Ordinivivax</taxon>
    </lineage>
</organism>
<accession>A0A5M8NYX7</accession>